<dbReference type="STRING" id="1265861.BCAMP_12818"/>
<comment type="caution">
    <text evidence="1">The sequence shown here is derived from an EMBL/GenBank/DDBJ whole genome shotgun (WGS) entry which is preliminary data.</text>
</comment>
<dbReference type="AlphaFoldDB" id="W7CE75"/>
<reference evidence="1 2" key="1">
    <citation type="submission" date="2012-12" db="EMBL/GenBank/DDBJ databases">
        <title>Novel taxa of Listeriaceae from agricultural environments in the United States.</title>
        <authorList>
            <person name="den Bakker H.C."/>
            <person name="Allred A."/>
            <person name="Warchocki S."/>
            <person name="Wright E.M."/>
            <person name="Burrell A."/>
            <person name="Nightingale K.K."/>
            <person name="Kephart D."/>
            <person name="Wiedmann M."/>
        </authorList>
    </citation>
    <scope>NUCLEOTIDE SEQUENCE [LARGE SCALE GENOMIC DNA]</scope>
    <source>
        <strain evidence="1 2">FSL F6-1037</strain>
    </source>
</reference>
<name>W7CE75_9LIST</name>
<sequence>MEEKTRKHIMLSDETLGLLENYMITNDISPKKFSHTIEQAIRNFCSSHVQEKQTAPFDIEKKLNEIAKDVRIGNIAALRAFHNLKVDVEDLSFDIDKTQLGFLAQNDFDQALRKKQTLVSERVKKTPTKTANPFFDRG</sequence>
<dbReference type="RefSeq" id="WP_035315840.1">
    <property type="nucleotide sequence ID" value="NZ_AODH01000080.1"/>
</dbReference>
<proteinExistence type="predicted"/>
<dbReference type="EMBL" id="AODH01000080">
    <property type="protein sequence ID" value="EUJ34111.1"/>
    <property type="molecule type" value="Genomic_DNA"/>
</dbReference>
<organism evidence="1 2">
    <name type="scientific">Brochothrix campestris FSL F6-1037</name>
    <dbReference type="NCBI Taxonomy" id="1265861"/>
    <lineage>
        <taxon>Bacteria</taxon>
        <taxon>Bacillati</taxon>
        <taxon>Bacillota</taxon>
        <taxon>Bacilli</taxon>
        <taxon>Bacillales</taxon>
        <taxon>Listeriaceae</taxon>
        <taxon>Brochothrix</taxon>
    </lineage>
</organism>
<dbReference type="Proteomes" id="UP000019243">
    <property type="component" value="Unassembled WGS sequence"/>
</dbReference>
<evidence type="ECO:0000313" key="2">
    <source>
        <dbReference type="Proteomes" id="UP000019243"/>
    </source>
</evidence>
<keyword evidence="2" id="KW-1185">Reference proteome</keyword>
<gene>
    <name evidence="1" type="ORF">BCAMP_12818</name>
</gene>
<protein>
    <submittedName>
        <fullName evidence="1">Uncharacterized protein</fullName>
    </submittedName>
</protein>
<evidence type="ECO:0000313" key="1">
    <source>
        <dbReference type="EMBL" id="EUJ34111.1"/>
    </source>
</evidence>
<accession>W7CE75</accession>